<protein>
    <submittedName>
        <fullName evidence="3">Sti protein</fullName>
    </submittedName>
</protein>
<comment type="similarity">
    <text evidence="1">Belongs to the barstar family.</text>
</comment>
<dbReference type="Proteomes" id="UP000030661">
    <property type="component" value="Unassembled WGS sequence"/>
</dbReference>
<dbReference type="InterPro" id="IPR000468">
    <property type="entry name" value="Barstar"/>
</dbReference>
<dbReference type="eggNOG" id="COG2732">
    <property type="taxonomic scope" value="Bacteria"/>
</dbReference>
<dbReference type="InterPro" id="IPR035905">
    <property type="entry name" value="Barstar-like_sf"/>
</dbReference>
<sequence length="119" mass="14123">MIEEQAYNILVQQFTATFASNSVAVIVIEGANIHDKPSFLQEFAEKFHFPPYFGRNWDAFYDCLTDLEWLDVKNMLMIYSHAARFRTAHPEDWQIAMEILFDAADYWKQRQILFSMLFL</sequence>
<keyword evidence="4" id="KW-1185">Reference proteome</keyword>
<organism evidence="3">
    <name type="scientific">Vecturithrix granuli</name>
    <dbReference type="NCBI Taxonomy" id="1499967"/>
    <lineage>
        <taxon>Bacteria</taxon>
        <taxon>Candidatus Moduliflexota</taxon>
        <taxon>Candidatus Vecturitrichia</taxon>
        <taxon>Candidatus Vecturitrichales</taxon>
        <taxon>Candidatus Vecturitrichaceae</taxon>
        <taxon>Candidatus Vecturithrix</taxon>
    </lineage>
</organism>
<dbReference type="Gene3D" id="3.30.370.10">
    <property type="entry name" value="Barstar-like"/>
    <property type="match status" value="1"/>
</dbReference>
<name>A0A081BVV6_VECG1</name>
<evidence type="ECO:0000313" key="3">
    <source>
        <dbReference type="EMBL" id="GAK56461.1"/>
    </source>
</evidence>
<evidence type="ECO:0000256" key="1">
    <source>
        <dbReference type="ARBA" id="ARBA00006845"/>
    </source>
</evidence>
<dbReference type="Pfam" id="PF01337">
    <property type="entry name" value="Barstar"/>
    <property type="match status" value="1"/>
</dbReference>
<dbReference type="CDD" id="cd05141">
    <property type="entry name" value="Barstar_evA4336-like"/>
    <property type="match status" value="1"/>
</dbReference>
<evidence type="ECO:0000259" key="2">
    <source>
        <dbReference type="Pfam" id="PF01337"/>
    </source>
</evidence>
<reference evidence="3" key="1">
    <citation type="journal article" date="2015" name="PeerJ">
        <title>First genomic representation of candidate bacterial phylum KSB3 points to enhanced environmental sensing as a trigger of wastewater bulking.</title>
        <authorList>
            <person name="Sekiguchi Y."/>
            <person name="Ohashi A."/>
            <person name="Parks D.H."/>
            <person name="Yamauchi T."/>
            <person name="Tyson G.W."/>
            <person name="Hugenholtz P."/>
        </authorList>
    </citation>
    <scope>NUCLEOTIDE SEQUENCE [LARGE SCALE GENOMIC DNA]</scope>
</reference>
<dbReference type="HOGENOM" id="CLU_121832_1_0_0"/>
<gene>
    <name evidence="3" type="ORF">U27_03423</name>
</gene>
<accession>A0A081BVV6</accession>
<dbReference type="AlphaFoldDB" id="A0A081BVV6"/>
<dbReference type="STRING" id="1499967.U27_03423"/>
<dbReference type="SUPFAM" id="SSF52038">
    <property type="entry name" value="Barstar-related"/>
    <property type="match status" value="1"/>
</dbReference>
<proteinExistence type="inferred from homology"/>
<feature type="domain" description="Barstar (barnase inhibitor)" evidence="2">
    <location>
        <begin position="24"/>
        <end position="117"/>
    </location>
</feature>
<dbReference type="EMBL" id="DF820464">
    <property type="protein sequence ID" value="GAK56461.1"/>
    <property type="molecule type" value="Genomic_DNA"/>
</dbReference>
<evidence type="ECO:0000313" key="4">
    <source>
        <dbReference type="Proteomes" id="UP000030661"/>
    </source>
</evidence>